<organism evidence="2 3">
    <name type="scientific">Blomia tropicalis</name>
    <name type="common">Mite</name>
    <dbReference type="NCBI Taxonomy" id="40697"/>
    <lineage>
        <taxon>Eukaryota</taxon>
        <taxon>Metazoa</taxon>
        <taxon>Ecdysozoa</taxon>
        <taxon>Arthropoda</taxon>
        <taxon>Chelicerata</taxon>
        <taxon>Arachnida</taxon>
        <taxon>Acari</taxon>
        <taxon>Acariformes</taxon>
        <taxon>Sarcoptiformes</taxon>
        <taxon>Astigmata</taxon>
        <taxon>Glycyphagoidea</taxon>
        <taxon>Echimyopodidae</taxon>
        <taxon>Blomia</taxon>
    </lineage>
</organism>
<keyword evidence="1" id="KW-0732">Signal</keyword>
<dbReference type="AlphaFoldDB" id="A0A9Q0M549"/>
<proteinExistence type="predicted"/>
<dbReference type="EMBL" id="JAPWDV010000002">
    <property type="protein sequence ID" value="KAJ6219124.1"/>
    <property type="molecule type" value="Genomic_DNA"/>
</dbReference>
<evidence type="ECO:0000313" key="2">
    <source>
        <dbReference type="EMBL" id="KAJ6219124.1"/>
    </source>
</evidence>
<dbReference type="Proteomes" id="UP001142055">
    <property type="component" value="Chromosome 2"/>
</dbReference>
<gene>
    <name evidence="2" type="ORF">RDWZM_004936</name>
</gene>
<dbReference type="SUPFAM" id="SSF52058">
    <property type="entry name" value="L domain-like"/>
    <property type="match status" value="1"/>
</dbReference>
<reference evidence="2" key="1">
    <citation type="submission" date="2022-12" db="EMBL/GenBank/DDBJ databases">
        <title>Genome assemblies of Blomia tropicalis.</title>
        <authorList>
            <person name="Cui Y."/>
        </authorList>
    </citation>
    <scope>NUCLEOTIDE SEQUENCE</scope>
    <source>
        <tissue evidence="2">Adult mites</tissue>
    </source>
</reference>
<sequence length="480" mass="56814">MDPCPPKSRLATILLLCLFFSTNIRKLFILDQRIPNVNSVDSHVPTLYMLSNTFKTKLFNRLNKFSVRFHCAMRNWNRNVQQLSRYEINELIEMNAYRLKSISLGSVEGLKFNKQLQLPNLRSLEVTFYAQNCIKTIDCLLSILKDNDGMIHLEAFAMVAMVDSSFNVIKMLEWISKMPHLKKLSLIGFYQGQFHPSPTVEHYNKMEKIRKHIDENCDKFDPKLFNSIETFKVRLLYIREPYTEEGNTITNAQNSFSYLEIINTFCYFITKLKKLIIVMDPIYDNPELMKARYDFVQFNYSTQIPDLNKLNIDFGAWRSEELNRIQMIISRQSLTNFRITKCPNLFHLSMRNIRSFVEIDVSLPDIAPNLVELNLDVIEQYAEQCYSGLTDQKLCNLIKNLPKLRILRFMDSYRLKDRFYFQSIQLMADRAKSIQANPPMIFRVPINQEWKQLVNEHLSGGYQWWSLLPKPEYLKWIRIY</sequence>
<protein>
    <submittedName>
        <fullName evidence="2">Uncharacterized protein</fullName>
    </submittedName>
</protein>
<evidence type="ECO:0000313" key="3">
    <source>
        <dbReference type="Proteomes" id="UP001142055"/>
    </source>
</evidence>
<comment type="caution">
    <text evidence="2">The sequence shown here is derived from an EMBL/GenBank/DDBJ whole genome shotgun (WGS) entry which is preliminary data.</text>
</comment>
<accession>A0A9Q0M549</accession>
<keyword evidence="3" id="KW-1185">Reference proteome</keyword>
<feature type="signal peptide" evidence="1">
    <location>
        <begin position="1"/>
        <end position="26"/>
    </location>
</feature>
<evidence type="ECO:0000256" key="1">
    <source>
        <dbReference type="SAM" id="SignalP"/>
    </source>
</evidence>
<dbReference type="InterPro" id="IPR032675">
    <property type="entry name" value="LRR_dom_sf"/>
</dbReference>
<name>A0A9Q0M549_BLOTA</name>
<dbReference type="Gene3D" id="3.80.10.10">
    <property type="entry name" value="Ribonuclease Inhibitor"/>
    <property type="match status" value="1"/>
</dbReference>
<feature type="chain" id="PRO_5040158593" evidence="1">
    <location>
        <begin position="27"/>
        <end position="480"/>
    </location>
</feature>